<sequence length="54" mass="6175">MLSGDWLSICLFYGADAEKAAPTAVVSAYPAILDEFFNPYLWFEDVSQYSRLYE</sequence>
<proteinExistence type="predicted"/>
<accession>W1ILG1</accession>
<evidence type="ECO:0000313" key="1">
    <source>
        <dbReference type="EMBL" id="CDL79347.1"/>
    </source>
</evidence>
<reference evidence="1 2" key="1">
    <citation type="submission" date="2013-11" db="EMBL/GenBank/DDBJ databases">
        <title>Draft genome sequence and annotation of the entomopathogenic bacterium, Xenorhabdus cabanillasi strain JM26.</title>
        <authorList>
            <person name="Gualtieri M."/>
            <person name="Ogier J.C."/>
            <person name="Pages S."/>
            <person name="Givaudan A."/>
            <person name="Gaudriault S."/>
        </authorList>
    </citation>
    <scope>NUCLEOTIDE SEQUENCE [LARGE SCALE GENOMIC DNA]</scope>
    <source>
        <strain evidence="1 2">JM26</strain>
    </source>
</reference>
<name>W1ILG1_9GAMM</name>
<dbReference type="EMBL" id="CBXE010000016">
    <property type="protein sequence ID" value="CDL79347.1"/>
    <property type="molecule type" value="Genomic_DNA"/>
</dbReference>
<dbReference type="AlphaFoldDB" id="W1ILG1"/>
<evidence type="ECO:0000313" key="2">
    <source>
        <dbReference type="Proteomes" id="UP000019197"/>
    </source>
</evidence>
<protein>
    <submittedName>
        <fullName evidence="1">Uncharacterized protein</fullName>
    </submittedName>
</protein>
<organism evidence="1 2">
    <name type="scientific">Xenorhabdus cabanillasii JM26</name>
    <dbReference type="NCBI Taxonomy" id="1427517"/>
    <lineage>
        <taxon>Bacteria</taxon>
        <taxon>Pseudomonadati</taxon>
        <taxon>Pseudomonadota</taxon>
        <taxon>Gammaproteobacteria</taxon>
        <taxon>Enterobacterales</taxon>
        <taxon>Morganellaceae</taxon>
        <taxon>Xenorhabdus</taxon>
    </lineage>
</organism>
<comment type="caution">
    <text evidence="1">The sequence shown here is derived from an EMBL/GenBank/DDBJ whole genome shotgun (WGS) entry which is preliminary data.</text>
</comment>
<dbReference type="Proteomes" id="UP000019197">
    <property type="component" value="Unassembled WGS sequence"/>
</dbReference>
<gene>
    <name evidence="1" type="ORF">XCR1_1120003</name>
</gene>